<keyword evidence="1" id="KW-0812">Transmembrane</keyword>
<dbReference type="Proteomes" id="UP001497444">
    <property type="component" value="Chromosome 18"/>
</dbReference>
<accession>A0ABP0WFL5</accession>
<organism evidence="2 3">
    <name type="scientific">Sphagnum jensenii</name>
    <dbReference type="NCBI Taxonomy" id="128206"/>
    <lineage>
        <taxon>Eukaryota</taxon>
        <taxon>Viridiplantae</taxon>
        <taxon>Streptophyta</taxon>
        <taxon>Embryophyta</taxon>
        <taxon>Bryophyta</taxon>
        <taxon>Sphagnophytina</taxon>
        <taxon>Sphagnopsida</taxon>
        <taxon>Sphagnales</taxon>
        <taxon>Sphagnaceae</taxon>
        <taxon>Sphagnum</taxon>
    </lineage>
</organism>
<name>A0ABP0WFL5_9BRYO</name>
<evidence type="ECO:0000256" key="1">
    <source>
        <dbReference type="SAM" id="Phobius"/>
    </source>
</evidence>
<feature type="transmembrane region" description="Helical" evidence="1">
    <location>
        <begin position="45"/>
        <end position="65"/>
    </location>
</feature>
<dbReference type="EMBL" id="OZ020113">
    <property type="protein sequence ID" value="CAK9265668.1"/>
    <property type="molecule type" value="Genomic_DNA"/>
</dbReference>
<sequence length="92" mass="10412">MGGGRRDVAHDVAHDAAHYEGYPKGVWSPTGGWWSDHKYWRRNTALALAGIFLVCIPIAMTSARLEQRPIPPRRPIPSQWWCKNFGKPTDAE</sequence>
<proteinExistence type="predicted"/>
<reference evidence="2" key="1">
    <citation type="submission" date="2024-02" db="EMBL/GenBank/DDBJ databases">
        <authorList>
            <consortium name="ELIXIR-Norway"/>
            <consortium name="Elixir Norway"/>
        </authorList>
    </citation>
    <scope>NUCLEOTIDE SEQUENCE</scope>
</reference>
<dbReference type="PANTHER" id="PTHR34286">
    <property type="entry name" value="TRANSMEMBRANE PROTEIN"/>
    <property type="match status" value="1"/>
</dbReference>
<dbReference type="PANTHER" id="PTHR34286:SF1">
    <property type="entry name" value="TRANSMEMBRANE PROTEIN"/>
    <property type="match status" value="1"/>
</dbReference>
<protein>
    <submittedName>
        <fullName evidence="2">Uncharacterized protein</fullName>
    </submittedName>
</protein>
<gene>
    <name evidence="2" type="ORF">CSSPJE1EN1_LOCUS11146</name>
</gene>
<evidence type="ECO:0000313" key="3">
    <source>
        <dbReference type="Proteomes" id="UP001497444"/>
    </source>
</evidence>
<keyword evidence="1" id="KW-0472">Membrane</keyword>
<keyword evidence="1" id="KW-1133">Transmembrane helix</keyword>
<keyword evidence="3" id="KW-1185">Reference proteome</keyword>
<evidence type="ECO:0000313" key="2">
    <source>
        <dbReference type="EMBL" id="CAK9265668.1"/>
    </source>
</evidence>